<proteinExistence type="predicted"/>
<evidence type="ECO:0000313" key="2">
    <source>
        <dbReference type="EMBL" id="MFC5849152.1"/>
    </source>
</evidence>
<comment type="caution">
    <text evidence="2">The sequence shown here is derived from an EMBL/GenBank/DDBJ whole genome shotgun (WGS) entry which is preliminary data.</text>
</comment>
<dbReference type="EMBL" id="JBHSOH010000015">
    <property type="protein sequence ID" value="MFC5849152.1"/>
    <property type="molecule type" value="Genomic_DNA"/>
</dbReference>
<feature type="signal peptide" evidence="1">
    <location>
        <begin position="1"/>
        <end position="22"/>
    </location>
</feature>
<dbReference type="Proteomes" id="UP001595979">
    <property type="component" value="Unassembled WGS sequence"/>
</dbReference>
<name>A0ABW1DLW4_9DEIO</name>
<reference evidence="3" key="1">
    <citation type="journal article" date="2019" name="Int. J. Syst. Evol. Microbiol.">
        <title>The Global Catalogue of Microorganisms (GCM) 10K type strain sequencing project: providing services to taxonomists for standard genome sequencing and annotation.</title>
        <authorList>
            <consortium name="The Broad Institute Genomics Platform"/>
            <consortium name="The Broad Institute Genome Sequencing Center for Infectious Disease"/>
            <person name="Wu L."/>
            <person name="Ma J."/>
        </authorList>
    </citation>
    <scope>NUCLEOTIDE SEQUENCE [LARGE SCALE GENOMIC DNA]</scope>
    <source>
        <strain evidence="3">CGMCC 1.15053</strain>
    </source>
</reference>
<accession>A0ABW1DLW4</accession>
<sequence length="313" mass="32172">MRRALFALGMVLVCGGAGLAQSANRPQATNPYLAVDSTRTYYLDDLERCPGILDLQSGDLWMLSFPEPVSDYFLTRQGIVEAKVTGQRVMLAGVGTSGSVPLMVLTDSGLAAQFNVQVKPGTGGQNKTVQILPGAGPKPGCPKAGGVDTAAPVATSAAPNAPAPVRQMPSSAPIAPTVASAAPVPAGPAIPVLPGAVYGSRFKSPTLPQGVIGTALPSGKSIQATLSVVNATTIRFEFRNGLGSPVIFNMADLNYAGQPAADTSGTFTLKPGQTAIKTVAFKSNVQNRLLGVTWAGRVTATGEFLTLRGRTPQ</sequence>
<organism evidence="2 3">
    <name type="scientific">Deinococcus petrolearius</name>
    <dbReference type="NCBI Taxonomy" id="1751295"/>
    <lineage>
        <taxon>Bacteria</taxon>
        <taxon>Thermotogati</taxon>
        <taxon>Deinococcota</taxon>
        <taxon>Deinococci</taxon>
        <taxon>Deinococcales</taxon>
        <taxon>Deinococcaceae</taxon>
        <taxon>Deinococcus</taxon>
    </lineage>
</organism>
<protein>
    <submittedName>
        <fullName evidence="2">Uncharacterized protein</fullName>
    </submittedName>
</protein>
<feature type="chain" id="PRO_5046517907" evidence="1">
    <location>
        <begin position="23"/>
        <end position="313"/>
    </location>
</feature>
<dbReference type="RefSeq" id="WP_380049928.1">
    <property type="nucleotide sequence ID" value="NZ_JBHSOH010000015.1"/>
</dbReference>
<keyword evidence="1" id="KW-0732">Signal</keyword>
<evidence type="ECO:0000313" key="3">
    <source>
        <dbReference type="Proteomes" id="UP001595979"/>
    </source>
</evidence>
<keyword evidence="3" id="KW-1185">Reference proteome</keyword>
<gene>
    <name evidence="2" type="ORF">ACFPQ6_12620</name>
</gene>
<evidence type="ECO:0000256" key="1">
    <source>
        <dbReference type="SAM" id="SignalP"/>
    </source>
</evidence>